<accession>A0A9Q8Z085</accession>
<sequence>MLAEHCLALAVAILHTVRLDYIRNKTGYSNMVAKIEASAINRARSPAINRYIEGSFSEVVKDLKTGATGALSVGVDGVLRSFAGNLEVIDYRQLDPEQFRWFGKQQLSAWSDDAKTPDSVLSLVRDTIDGRLVTNEEIILHPSEKPQIGKKSSSTQSGKRDAGDLSIRQSAACAGTYCESLNVCTPRGCNACYFPNGPPNGRCLGSNPNLPPR</sequence>
<dbReference type="EMBL" id="CP089274">
    <property type="protein sequence ID" value="USP73617.1"/>
    <property type="molecule type" value="Genomic_DNA"/>
</dbReference>
<evidence type="ECO:0000256" key="2">
    <source>
        <dbReference type="SAM" id="SignalP"/>
    </source>
</evidence>
<keyword evidence="2" id="KW-0732">Signal</keyword>
<reference evidence="3" key="1">
    <citation type="submission" date="2021-12" db="EMBL/GenBank/DDBJ databases">
        <title>Curvularia clavata genome.</title>
        <authorList>
            <person name="Cao Y."/>
        </authorList>
    </citation>
    <scope>NUCLEOTIDE SEQUENCE</scope>
    <source>
        <strain evidence="3">Yc1106</strain>
    </source>
</reference>
<organism evidence="3 4">
    <name type="scientific">Curvularia clavata</name>
    <dbReference type="NCBI Taxonomy" id="95742"/>
    <lineage>
        <taxon>Eukaryota</taxon>
        <taxon>Fungi</taxon>
        <taxon>Dikarya</taxon>
        <taxon>Ascomycota</taxon>
        <taxon>Pezizomycotina</taxon>
        <taxon>Dothideomycetes</taxon>
        <taxon>Pleosporomycetidae</taxon>
        <taxon>Pleosporales</taxon>
        <taxon>Pleosporineae</taxon>
        <taxon>Pleosporaceae</taxon>
        <taxon>Curvularia</taxon>
    </lineage>
</organism>
<feature type="chain" id="PRO_5040228701" evidence="2">
    <location>
        <begin position="20"/>
        <end position="213"/>
    </location>
</feature>
<gene>
    <name evidence="3" type="ORF">yc1106_00891</name>
</gene>
<feature type="signal peptide" evidence="2">
    <location>
        <begin position="1"/>
        <end position="19"/>
    </location>
</feature>
<feature type="region of interest" description="Disordered" evidence="1">
    <location>
        <begin position="143"/>
        <end position="163"/>
    </location>
</feature>
<proteinExistence type="predicted"/>
<protein>
    <submittedName>
        <fullName evidence="3">Uncharacterized protein</fullName>
    </submittedName>
</protein>
<keyword evidence="4" id="KW-1185">Reference proteome</keyword>
<evidence type="ECO:0000256" key="1">
    <source>
        <dbReference type="SAM" id="MobiDB-lite"/>
    </source>
</evidence>
<evidence type="ECO:0000313" key="3">
    <source>
        <dbReference type="EMBL" id="USP73617.1"/>
    </source>
</evidence>
<dbReference type="OrthoDB" id="3662161at2759"/>
<dbReference type="Proteomes" id="UP001056012">
    <property type="component" value="Chromosome 1"/>
</dbReference>
<dbReference type="AlphaFoldDB" id="A0A9Q8Z085"/>
<evidence type="ECO:0000313" key="4">
    <source>
        <dbReference type="Proteomes" id="UP001056012"/>
    </source>
</evidence>
<dbReference type="VEuPathDB" id="FungiDB:yc1106_00891"/>
<name>A0A9Q8Z085_CURCL</name>